<proteinExistence type="predicted"/>
<dbReference type="SUPFAM" id="SSF159245">
    <property type="entry name" value="AttH-like"/>
    <property type="match status" value="1"/>
</dbReference>
<evidence type="ECO:0000313" key="2">
    <source>
        <dbReference type="EMBL" id="GHO52116.1"/>
    </source>
</evidence>
<name>A0ABQ3UHD0_9CHLR</name>
<dbReference type="InterPro" id="IPR023374">
    <property type="entry name" value="AttH-like_dom_sf"/>
</dbReference>
<comment type="caution">
    <text evidence="2">The sequence shown here is derived from an EMBL/GenBank/DDBJ whole genome shotgun (WGS) entry which is preliminary data.</text>
</comment>
<protein>
    <submittedName>
        <fullName evidence="2">Carotenoid 1,2-hydratase</fullName>
    </submittedName>
</protein>
<evidence type="ECO:0000259" key="1">
    <source>
        <dbReference type="Pfam" id="PF07143"/>
    </source>
</evidence>
<gene>
    <name evidence="2" type="ORF">KSB_05910</name>
</gene>
<dbReference type="RefSeq" id="WP_201369057.1">
    <property type="nucleotide sequence ID" value="NZ_BNJG01000001.1"/>
</dbReference>
<dbReference type="PROSITE" id="PS51257">
    <property type="entry name" value="PROKAR_LIPOPROTEIN"/>
    <property type="match status" value="1"/>
</dbReference>
<sequence length="366" mass="40709">MQRIIQGRRAWKLVLLSGLLGLMLALSSCTFPGMVSTNAQLPAYVPVGEQKPLPPVQFPQDEGSHNNLTEWWYYTGHFNGQDGHSYGFEFVIFQVTRSDLPPLFASHFAISDITRGQFAYDQRNVMLPLDNSKQAGINVGIGDWRIQGLNGHDHLEASMKDYAIKLDLNGVKAPTLHDGKGLITYGLAGYSYYYSRTRMQVSGTLLDHGQPVQVNGQAWMDHQWGNFLTLGSGGWDWYSIQLSNGGDIMIYFIRDATGKAISTYVGYTDDKGQSIVIPQNAVQNKVLDHWLSPHTGINYPSGWRVSINDPRLKVDLTLTPQLKDQELVVTKSTGNVYWEGAVDIQGQQNGQSLSGQGYVELTGYTK</sequence>
<organism evidence="2 3">
    <name type="scientific">Ktedonobacter robiniae</name>
    <dbReference type="NCBI Taxonomy" id="2778365"/>
    <lineage>
        <taxon>Bacteria</taxon>
        <taxon>Bacillati</taxon>
        <taxon>Chloroflexota</taxon>
        <taxon>Ktedonobacteria</taxon>
        <taxon>Ktedonobacterales</taxon>
        <taxon>Ktedonobacteraceae</taxon>
        <taxon>Ktedonobacter</taxon>
    </lineage>
</organism>
<dbReference type="InterPro" id="IPR010791">
    <property type="entry name" value="AttH_dom"/>
</dbReference>
<dbReference type="PANTHER" id="PTHR38591:SF1">
    <property type="entry name" value="BLL1000 PROTEIN"/>
    <property type="match status" value="1"/>
</dbReference>
<dbReference type="EMBL" id="BNJG01000001">
    <property type="protein sequence ID" value="GHO52116.1"/>
    <property type="molecule type" value="Genomic_DNA"/>
</dbReference>
<dbReference type="Pfam" id="PF07143">
    <property type="entry name" value="CrtC"/>
    <property type="match status" value="1"/>
</dbReference>
<feature type="domain" description="AttH" evidence="1">
    <location>
        <begin position="69"/>
        <end position="226"/>
    </location>
</feature>
<reference evidence="2 3" key="1">
    <citation type="journal article" date="2021" name="Int. J. Syst. Evol. Microbiol.">
        <title>Reticulibacter mediterranei gen. nov., sp. nov., within the new family Reticulibacteraceae fam. nov., and Ktedonospora formicarum gen. nov., sp. nov., Ktedonobacter robiniae sp. nov., Dictyobacter formicarum sp. nov. and Dictyobacter arantiisoli sp. nov., belonging to the class Ktedonobacteria.</title>
        <authorList>
            <person name="Yabe S."/>
            <person name="Zheng Y."/>
            <person name="Wang C.M."/>
            <person name="Sakai Y."/>
            <person name="Abe K."/>
            <person name="Yokota A."/>
            <person name="Donadio S."/>
            <person name="Cavaletti L."/>
            <person name="Monciardini P."/>
        </authorList>
    </citation>
    <scope>NUCLEOTIDE SEQUENCE [LARGE SCALE GENOMIC DNA]</scope>
    <source>
        <strain evidence="2 3">SOSP1-30</strain>
    </source>
</reference>
<keyword evidence="3" id="KW-1185">Reference proteome</keyword>
<dbReference type="Gene3D" id="2.40.370.10">
    <property type="entry name" value="AttH-like domain"/>
    <property type="match status" value="2"/>
</dbReference>
<dbReference type="PANTHER" id="PTHR38591">
    <property type="entry name" value="HYDROLASE"/>
    <property type="match status" value="1"/>
</dbReference>
<evidence type="ECO:0000313" key="3">
    <source>
        <dbReference type="Proteomes" id="UP000654345"/>
    </source>
</evidence>
<dbReference type="Pfam" id="PF17186">
    <property type="entry name" value="Lipocalin_9"/>
    <property type="match status" value="1"/>
</dbReference>
<accession>A0ABQ3UHD0</accession>
<dbReference type="Proteomes" id="UP000654345">
    <property type="component" value="Unassembled WGS sequence"/>
</dbReference>